<dbReference type="Proteomes" id="UP001486808">
    <property type="component" value="Unassembled WGS sequence"/>
</dbReference>
<sequence>MATDLPIFKYHPNPLATGSIVQSPVACECCGEKTGYIYKASFYAIEEVNAICPWCIRSGKAAEMFKGSYSDDWPLQQAGLSEEIISEVTERTPGFESWQQEVWLTHCNDACAYLGDASKDDVGKLADGIGYIDDGQQWSSENYLELGKYYESKGSPALYKFQCLHCQKILFGIDAC</sequence>
<evidence type="ECO:0000313" key="3">
    <source>
        <dbReference type="Proteomes" id="UP001486808"/>
    </source>
</evidence>
<comment type="similarity">
    <text evidence="1">Belongs to the UPF0167 family.</text>
</comment>
<reference evidence="2 3" key="1">
    <citation type="submission" date="2024-04" db="EMBL/GenBank/DDBJ databases">
        <title>Draft genome sequence of Halopseudomonas sabulinigri NBRC 116187.</title>
        <authorList>
            <person name="Miyakawa T."/>
            <person name="Kusuya Y."/>
            <person name="Miura T."/>
        </authorList>
    </citation>
    <scope>NUCLEOTIDE SEQUENCE [LARGE SCALE GENOMIC DNA]</scope>
    <source>
        <strain evidence="2 3">4NH20-0042</strain>
    </source>
</reference>
<protein>
    <submittedName>
        <fullName evidence="2">CbrC family protein</fullName>
    </submittedName>
</protein>
<evidence type="ECO:0000313" key="2">
    <source>
        <dbReference type="EMBL" id="GAA6132963.1"/>
    </source>
</evidence>
<comment type="caution">
    <text evidence="2">The sequence shown here is derived from an EMBL/GenBank/DDBJ whole genome shotgun (WGS) entry which is preliminary data.</text>
</comment>
<dbReference type="EMBL" id="BAABWD010000005">
    <property type="protein sequence ID" value="GAA6132963.1"/>
    <property type="molecule type" value="Genomic_DNA"/>
</dbReference>
<proteinExistence type="inferred from homology"/>
<organism evidence="2 3">
    <name type="scientific">Halopseudomonas sabulinigri</name>
    <dbReference type="NCBI Taxonomy" id="472181"/>
    <lineage>
        <taxon>Bacteria</taxon>
        <taxon>Pseudomonadati</taxon>
        <taxon>Pseudomonadota</taxon>
        <taxon>Gammaproteobacteria</taxon>
        <taxon>Pseudomonadales</taxon>
        <taxon>Pseudomonadaceae</taxon>
        <taxon>Halopseudomonas</taxon>
    </lineage>
</organism>
<keyword evidence="3" id="KW-1185">Reference proteome</keyword>
<accession>A0ABP9ZU14</accession>
<dbReference type="RefSeq" id="WP_353389790.1">
    <property type="nucleotide sequence ID" value="NZ_BAABWD010000005.1"/>
</dbReference>
<dbReference type="Pfam" id="PF03691">
    <property type="entry name" value="UPF0167"/>
    <property type="match status" value="1"/>
</dbReference>
<gene>
    <name evidence="2" type="ORF">NBRC116187_33230</name>
</gene>
<evidence type="ECO:0000256" key="1">
    <source>
        <dbReference type="ARBA" id="ARBA00008525"/>
    </source>
</evidence>
<dbReference type="InterPro" id="IPR005363">
    <property type="entry name" value="UPF0167"/>
</dbReference>
<name>A0ABP9ZU14_9GAMM</name>